<gene>
    <name evidence="2" type="ORF">FFV09_07080</name>
</gene>
<dbReference type="AlphaFoldDB" id="A0A4Y6UU45"/>
<feature type="chain" id="PRO_5021501685" description="WxL domain-containing protein" evidence="1">
    <location>
        <begin position="24"/>
        <end position="261"/>
    </location>
</feature>
<protein>
    <recommendedName>
        <fullName evidence="4">WxL domain-containing protein</fullName>
    </recommendedName>
</protein>
<reference evidence="2 3" key="1">
    <citation type="submission" date="2019-06" db="EMBL/GenBank/DDBJ databases">
        <title>Saccharibacillus brassicae sp. nov., an endophytic bacterium isolated from Chinese cabbage seeds (Brassica pekinensis).</title>
        <authorList>
            <person name="Jiang L."/>
            <person name="Lee J."/>
            <person name="Kim S.W."/>
        </authorList>
    </citation>
    <scope>NUCLEOTIDE SEQUENCE [LARGE SCALE GENOMIC DNA]</scope>
    <source>
        <strain evidence="3">KCTC 43072 / ATSA2</strain>
    </source>
</reference>
<proteinExistence type="predicted"/>
<dbReference type="EMBL" id="CP041217">
    <property type="protein sequence ID" value="QDH20634.1"/>
    <property type="molecule type" value="Genomic_DNA"/>
</dbReference>
<dbReference type="RefSeq" id="WP_141447196.1">
    <property type="nucleotide sequence ID" value="NZ_CP041217.1"/>
</dbReference>
<evidence type="ECO:0008006" key="4">
    <source>
        <dbReference type="Google" id="ProtNLM"/>
    </source>
</evidence>
<keyword evidence="1" id="KW-0732">Signal</keyword>
<keyword evidence="3" id="KW-1185">Reference proteome</keyword>
<dbReference type="Proteomes" id="UP000316968">
    <property type="component" value="Chromosome"/>
</dbReference>
<evidence type="ECO:0000256" key="1">
    <source>
        <dbReference type="SAM" id="SignalP"/>
    </source>
</evidence>
<organism evidence="2 3">
    <name type="scientific">Saccharibacillus brassicae</name>
    <dbReference type="NCBI Taxonomy" id="2583377"/>
    <lineage>
        <taxon>Bacteria</taxon>
        <taxon>Bacillati</taxon>
        <taxon>Bacillota</taxon>
        <taxon>Bacilli</taxon>
        <taxon>Bacillales</taxon>
        <taxon>Paenibacillaceae</taxon>
        <taxon>Saccharibacillus</taxon>
    </lineage>
</organism>
<evidence type="ECO:0000313" key="2">
    <source>
        <dbReference type="EMBL" id="QDH20634.1"/>
    </source>
</evidence>
<evidence type="ECO:0000313" key="3">
    <source>
        <dbReference type="Proteomes" id="UP000316968"/>
    </source>
</evidence>
<dbReference type="KEGG" id="saca:FFV09_07080"/>
<feature type="signal peptide" evidence="1">
    <location>
        <begin position="1"/>
        <end position="23"/>
    </location>
</feature>
<dbReference type="OrthoDB" id="2666323at2"/>
<name>A0A4Y6UU45_SACBS</name>
<sequence length="261" mass="27254">MKKLVTLTASALLMGTMATAASAAETTPAPTTTPATVTDTTYTAPVTGTTSSKFTASKNAFSFTNPTAWNERVKSQEFDAAALQARGEAGVYLVEFTYTPTDSNATPVVFASIRGYDSGVWNSMTNKDAMGKALNTSGGVTYVLSSSASNPFTAAADVNAFNTLLQSISSGALPNFMVNPTTGMMPGSPVIANDPSKVSVNPTPTIQLTGMTPFYKSPGGTMIGYLGPQKLDTTGKGQTDPASGQWVEIYTWMGMAWIVVE</sequence>
<accession>A0A4Y6UU45</accession>